<evidence type="ECO:0000313" key="2">
    <source>
        <dbReference type="Proteomes" id="UP000218334"/>
    </source>
</evidence>
<organism evidence="1 2">
    <name type="scientific">Armillaria solidipes</name>
    <dbReference type="NCBI Taxonomy" id="1076256"/>
    <lineage>
        <taxon>Eukaryota</taxon>
        <taxon>Fungi</taxon>
        <taxon>Dikarya</taxon>
        <taxon>Basidiomycota</taxon>
        <taxon>Agaricomycotina</taxon>
        <taxon>Agaricomycetes</taxon>
        <taxon>Agaricomycetidae</taxon>
        <taxon>Agaricales</taxon>
        <taxon>Marasmiineae</taxon>
        <taxon>Physalacriaceae</taxon>
        <taxon>Armillaria</taxon>
    </lineage>
</organism>
<protein>
    <submittedName>
        <fullName evidence="1">Uncharacterized protein</fullName>
    </submittedName>
</protein>
<evidence type="ECO:0000313" key="1">
    <source>
        <dbReference type="EMBL" id="PBK60536.1"/>
    </source>
</evidence>
<name>A0A2H3BBW2_9AGAR</name>
<gene>
    <name evidence="1" type="ORF">ARMSODRAFT_1026424</name>
</gene>
<dbReference type="AlphaFoldDB" id="A0A2H3BBW2"/>
<proteinExistence type="predicted"/>
<sequence length="115" mass="12284">MLLLASFRGGGCEKTFSTPIVTFESTTDSIPSSHVHFPSATSTTPSISIAAQDFAQSSYDVSLISDDSSINDSTYLSSPSFLSNRVAPLLGRLDMSIDHLDHHLLSILQLAPALI</sequence>
<keyword evidence="2" id="KW-1185">Reference proteome</keyword>
<reference evidence="2" key="1">
    <citation type="journal article" date="2017" name="Nat. Ecol. Evol.">
        <title>Genome expansion and lineage-specific genetic innovations in the forest pathogenic fungi Armillaria.</title>
        <authorList>
            <person name="Sipos G."/>
            <person name="Prasanna A.N."/>
            <person name="Walter M.C."/>
            <person name="O'Connor E."/>
            <person name="Balint B."/>
            <person name="Krizsan K."/>
            <person name="Kiss B."/>
            <person name="Hess J."/>
            <person name="Varga T."/>
            <person name="Slot J."/>
            <person name="Riley R."/>
            <person name="Boka B."/>
            <person name="Rigling D."/>
            <person name="Barry K."/>
            <person name="Lee J."/>
            <person name="Mihaltcheva S."/>
            <person name="LaButti K."/>
            <person name="Lipzen A."/>
            <person name="Waldron R."/>
            <person name="Moloney N.M."/>
            <person name="Sperisen C."/>
            <person name="Kredics L."/>
            <person name="Vagvoelgyi C."/>
            <person name="Patrignani A."/>
            <person name="Fitzpatrick D."/>
            <person name="Nagy I."/>
            <person name="Doyle S."/>
            <person name="Anderson J.B."/>
            <person name="Grigoriev I.V."/>
            <person name="Gueldener U."/>
            <person name="Muensterkoetter M."/>
            <person name="Nagy L.G."/>
        </authorList>
    </citation>
    <scope>NUCLEOTIDE SEQUENCE [LARGE SCALE GENOMIC DNA]</scope>
    <source>
        <strain evidence="2">28-4</strain>
    </source>
</reference>
<dbReference type="EMBL" id="KZ293485">
    <property type="protein sequence ID" value="PBK60536.1"/>
    <property type="molecule type" value="Genomic_DNA"/>
</dbReference>
<accession>A0A2H3BBW2</accession>
<dbReference type="Proteomes" id="UP000218334">
    <property type="component" value="Unassembled WGS sequence"/>
</dbReference>